<dbReference type="InterPro" id="IPR002048">
    <property type="entry name" value="EF_hand_dom"/>
</dbReference>
<feature type="region of interest" description="Disordered" evidence="1">
    <location>
        <begin position="596"/>
        <end position="635"/>
    </location>
</feature>
<accession>A0A8T1W2M0</accession>
<comment type="caution">
    <text evidence="3">The sequence shown here is derived from an EMBL/GenBank/DDBJ whole genome shotgun (WGS) entry which is preliminary data.</text>
</comment>
<feature type="compositionally biased region" description="Basic and acidic residues" evidence="1">
    <location>
        <begin position="762"/>
        <end position="772"/>
    </location>
</feature>
<evidence type="ECO:0000256" key="1">
    <source>
        <dbReference type="SAM" id="MobiDB-lite"/>
    </source>
</evidence>
<evidence type="ECO:0000313" key="4">
    <source>
        <dbReference type="Proteomes" id="UP000694044"/>
    </source>
</evidence>
<protein>
    <recommendedName>
        <fullName evidence="2">EF-hand domain-containing protein</fullName>
    </recommendedName>
</protein>
<keyword evidence="4" id="KW-1185">Reference proteome</keyword>
<gene>
    <name evidence="3" type="ORF">PHYPSEUDO_013905</name>
</gene>
<sequence>MEEVVAANEAAILERRHEIRTSLRAVENSLREAGAVTDGYNSVYLLESPTAHWGGLQSSSLFRRQTVHVSEVTLARSAAHRFDFDAPDKIRHEWRLSALGEAKCRRIWRLFDADEDERWTHGEFLEYMAALKCSSDSVEIKAFEDSAEVWGMYMSDMCELDEEGKLTFEGFEKYRELIEDEQPLERDLAALGVSLEWEELKRMERIKQLFDEYVDDPTGNVTAKAAQYLLAEIGFVLTSEETAGAIERRYQLARCQRFIHQLKRTLRLFGYRQKSALRFANGGLPTSGNREEQPRICKVGLLSLVFSSWYPATKTRWRRFFLQCRLHSFCALRRLKRRVRAAFMCVRQVSATGLLSASCLQSRTPGGDRGDYMLKVDIGPKFSTTATIHLAYNSDADSAATLHELKYLERGAECFLHIDLACRSGTKENDAHILVEKVNWFIGEFFRDHIESLPFFHRWFVTIPTKQQLRMGPASSGAAGTPSVVIRLVILFTGGMDLYHVMQGLGLPSSMQFDHLLQRFSLRCSCSHSLEDLLVTKKLNLGAQLSCRTQMDVRLNRQAWAQIFAQVAHHLDAKLVHEREDAEYIAQIKAEREQKKKKSVMLNQRRPSVPIRPGDSQQEECPRRSAGREKKTESRQHLLIKSLRRVARALQHSQQLSSTWAFTNLGSALRENQWFHRVLSPEWLGLLKYVLDTPGGLAEEWKAKGDSLRAEFAETNHAMAGARPVLGHHPTSRTAKSSTEFTLDPLSARKAPPTTRSSETPKLTERRSHIQHESQLSHLQHEPKVTARLHHEPKQTDRYDPNQPTTNVPESTEEKSTEELLLEFYDLCARHLQGVHVVRAEAGTSGVTCTLEDRLHVLDVGVSVEAPTRVGPRIQERDSQRLAVCLKTRVVAIANGRFVDLYGVCNNSLHPFTFLQQISIADHAAHLPSSISDCSDNPELSVAVATCVAFPVPGLLLVGAFVAVPESEISGTGGTVDSSRAVFLLGFRLYAGSVTQFIGDVGGKKPREVPASVQVYFSFLEPVVGAGVKSIRCLQSFRRDMTPDQGSVLVLFDDSITFGVLSWKDRFSDRWMCLAQMKQPSERLVVVECSSDGRFLVVGDAGGRLSLIDFKDFPRDGYETSSRLHQTICKRLELGACSRSGVITRDNPLEHARLVHTTAIAGADCAYTSLRWWVCGIREQLKQFVLAGKQDGSLHILKFIQGEARATVDLKLVQMFPGLASGMHDAIRSISEPVKVLGDNSANDAGFEFSVISEMRWRTWRIKIATDDEELSKRYRMIWPSVRDSLDFPSFSILPKAVNGTVLLPSGSNLSKLVAKSLLDASPDNTARYPIALMIADNHLQAIGLLTNAPVKTVEASSESGIEASDLNENENDDKTSKREEIQAETATIDTEERSDEDRRPSGPTTIQDKYKLPPMQWKTPGAANPKDDRLTNGKGHEDIPLQTARLSKLSRVDYNERVVSAMQRVETLSGVMKSMRASFQLFSSDVQHHMNLVSEQVEEISRRRVT</sequence>
<evidence type="ECO:0000259" key="2">
    <source>
        <dbReference type="PROSITE" id="PS50222"/>
    </source>
</evidence>
<evidence type="ECO:0000313" key="3">
    <source>
        <dbReference type="EMBL" id="KAG7387655.1"/>
    </source>
</evidence>
<feature type="region of interest" description="Disordered" evidence="1">
    <location>
        <begin position="1357"/>
        <end position="1438"/>
    </location>
</feature>
<name>A0A8T1W2M0_9STRA</name>
<feature type="compositionally biased region" description="Polar residues" evidence="1">
    <location>
        <begin position="732"/>
        <end position="741"/>
    </location>
</feature>
<dbReference type="Proteomes" id="UP000694044">
    <property type="component" value="Unassembled WGS sequence"/>
</dbReference>
<dbReference type="GO" id="GO:0005509">
    <property type="term" value="F:calcium ion binding"/>
    <property type="evidence" value="ECO:0007669"/>
    <property type="project" value="InterPro"/>
</dbReference>
<dbReference type="EMBL" id="JAGDFM010000075">
    <property type="protein sequence ID" value="KAG7387655.1"/>
    <property type="molecule type" value="Genomic_DNA"/>
</dbReference>
<feature type="compositionally biased region" description="Basic and acidic residues" evidence="1">
    <location>
        <begin position="779"/>
        <end position="800"/>
    </location>
</feature>
<feature type="compositionally biased region" description="Basic and acidic residues" evidence="1">
    <location>
        <begin position="620"/>
        <end position="635"/>
    </location>
</feature>
<organism evidence="3 4">
    <name type="scientific">Phytophthora pseudosyringae</name>
    <dbReference type="NCBI Taxonomy" id="221518"/>
    <lineage>
        <taxon>Eukaryota</taxon>
        <taxon>Sar</taxon>
        <taxon>Stramenopiles</taxon>
        <taxon>Oomycota</taxon>
        <taxon>Peronosporomycetes</taxon>
        <taxon>Peronosporales</taxon>
        <taxon>Peronosporaceae</taxon>
        <taxon>Phytophthora</taxon>
    </lineage>
</organism>
<dbReference type="OrthoDB" id="26525at2759"/>
<feature type="compositionally biased region" description="Basic and acidic residues" evidence="1">
    <location>
        <begin position="1426"/>
        <end position="1438"/>
    </location>
</feature>
<reference evidence="3" key="1">
    <citation type="submission" date="2021-02" db="EMBL/GenBank/DDBJ databases">
        <authorList>
            <person name="Palmer J.M."/>
        </authorList>
    </citation>
    <scope>NUCLEOTIDE SEQUENCE</scope>
    <source>
        <strain evidence="3">SCRP734</strain>
    </source>
</reference>
<feature type="compositionally biased region" description="Basic and acidic residues" evidence="1">
    <location>
        <begin position="1373"/>
        <end position="1382"/>
    </location>
</feature>
<feature type="region of interest" description="Disordered" evidence="1">
    <location>
        <begin position="720"/>
        <end position="815"/>
    </location>
</feature>
<dbReference type="PROSITE" id="PS50222">
    <property type="entry name" value="EF_HAND_2"/>
    <property type="match status" value="1"/>
</dbReference>
<feature type="domain" description="EF-hand" evidence="2">
    <location>
        <begin position="99"/>
        <end position="134"/>
    </location>
</feature>
<proteinExistence type="predicted"/>